<dbReference type="Pfam" id="PF08638">
    <property type="entry name" value="Med14"/>
    <property type="match status" value="1"/>
</dbReference>
<dbReference type="EMBL" id="JAJGCB010000007">
    <property type="protein sequence ID" value="KAJ8991867.1"/>
    <property type="molecule type" value="Genomic_DNA"/>
</dbReference>
<feature type="compositionally biased region" description="Basic and acidic residues" evidence="11">
    <location>
        <begin position="59"/>
        <end position="72"/>
    </location>
</feature>
<dbReference type="InterPro" id="IPR055122">
    <property type="entry name" value="Med14_N"/>
</dbReference>
<dbReference type="PANTHER" id="PTHR12809:SF2">
    <property type="entry name" value="MEDIATOR OF RNA POLYMERASE II TRANSCRIPTION SUBUNIT 14"/>
    <property type="match status" value="1"/>
</dbReference>
<keyword evidence="5 10" id="KW-0010">Activator</keyword>
<evidence type="ECO:0000256" key="1">
    <source>
        <dbReference type="ARBA" id="ARBA00004123"/>
    </source>
</evidence>
<evidence type="ECO:0000313" key="14">
    <source>
        <dbReference type="Proteomes" id="UP001161757"/>
    </source>
</evidence>
<dbReference type="InterPro" id="IPR013947">
    <property type="entry name" value="Mediator_Med14"/>
</dbReference>
<dbReference type="GO" id="GO:0016592">
    <property type="term" value="C:mediator complex"/>
    <property type="evidence" value="ECO:0007669"/>
    <property type="project" value="UniProtKB-UniRule"/>
</dbReference>
<evidence type="ECO:0000256" key="5">
    <source>
        <dbReference type="ARBA" id="ARBA00023159"/>
    </source>
</evidence>
<keyword evidence="7 10" id="KW-0539">Nucleus</keyword>
<feature type="region of interest" description="Disordered" evidence="11">
    <location>
        <begin position="1072"/>
        <end position="1110"/>
    </location>
</feature>
<name>A0AAN6EUM2_EXODE</name>
<evidence type="ECO:0000256" key="6">
    <source>
        <dbReference type="ARBA" id="ARBA00023163"/>
    </source>
</evidence>
<evidence type="ECO:0000256" key="8">
    <source>
        <dbReference type="ARBA" id="ARBA00025687"/>
    </source>
</evidence>
<sequence length="1213" mass="134842">MNGERPTANGEHFSNGIQQDTLKAEQSGGEIKKEHYSSGFSAPGGEQTPQSHAANGDTHANDPSKDDSKTGVDEAPTDILNLIPKDHYLPIAALIGRAAQSCWNGLTELVEELASIQVPEQPAEQTKVLPNNLPNNQTRENLDKKERLLRFANDQKADFIKLLVLLQWSKNVEDVSKTISINFWLMKRRQAYWDVIASLAALKQESAGFQIPNPDLKGAAEVLSTGRMRNFPTLGYIPQKDLSDKQILRILRTLDRSLSVRLTLSDDLPPQLRRYRVHDGRVTFTVANEFEVDLSVLDDKPDAPFRMVDFRFGFSPSPHIPDHLRAEIELYANTNIDRDGLRGCYLFLHELTLSYKLAEFHKQAVELARGQWTGNLRVEMIRRNLVIQYWPERPIGKSWIEIGIASGRTKKSGQTQDAIPFLEIKSIRQGKRAEALHLHLDDSVVSFEDVLRQIIAQHSVQILNSIYDKLVPTPLFANAELLLEQTSSEKDPEECQLTMQVSQSSRVQIKVEPVTGVLLISPVSERSERLQYELNRIQGVPEEIVSKLLNFRCSVREASVLAGITATSWEALKAFKFNQAELKALFGSPVVRINMFRQLPWGLDYTLAVTHGQAGDHWWLLQQLSSSGVNLQPRFRVIRSQRIEIAEELSAEHFEQLAEYATGLICLQRNVDYLKQKGEKVELPPLPTFGRTYTLPEISYDLDLSRPAFAGKDTSAPKAAHPEASEPAMAANSSRSMKLRFGGLDRAMSKVTMIGQFQTHASSAVLKHIDSSILDPDVTLNYEDRAVSIRIDTAVAEPGVPEIVAKAVDVEKTVSTVEQIHRLPGLQLKNLSKSAFTITYHADPPKEYGLTMTFTRGSDVPRLEFLPPEDNPHTLLNEFYSKHFAAGRSSFSSQVRDFFTSLTVTLPLLTFLCRLQDRHGLDSKDTQVPSTADGQKSALRVHVLPRTTTAFALQYFTAAGQAPSDVAGPGSNPHMLARLEILPHLNVPEKPMWLVRAALEDFQSYSRPSYSSPALRNKLRQEIFSRTDNGGKWLALDTAAVCKADAPETLLQAIHDLFCTWVKERMAGEGEVDNISNKQQQQQQQQTGRPNNMAPNNLNLNAATTGGTMPNLSLPAKFSQSVKAPLSAANKMQQAQQQQKQQQQPHFGMNMNMNGPPPNGAIKATPHQWPPPSANLMNMGRNTSGSNNAAAKGNSSSGGGNNPQGNKDVITID</sequence>
<evidence type="ECO:0000256" key="11">
    <source>
        <dbReference type="SAM" id="MobiDB-lite"/>
    </source>
</evidence>
<dbReference type="GO" id="GO:0070847">
    <property type="term" value="C:core mediator complex"/>
    <property type="evidence" value="ECO:0007669"/>
    <property type="project" value="TreeGrafter"/>
</dbReference>
<evidence type="ECO:0000259" key="12">
    <source>
        <dbReference type="Pfam" id="PF08638"/>
    </source>
</evidence>
<feature type="compositionally biased region" description="Low complexity" evidence="11">
    <location>
        <begin position="1079"/>
        <end position="1103"/>
    </location>
</feature>
<protein>
    <recommendedName>
        <fullName evidence="3 10">Mediator of RNA polymerase II transcription subunit 14</fullName>
    </recommendedName>
    <alternativeName>
        <fullName evidence="9 10">Mediator complex subunit 14</fullName>
    </alternativeName>
</protein>
<keyword evidence="4 10" id="KW-0805">Transcription regulation</keyword>
<feature type="region of interest" description="Disordered" evidence="11">
    <location>
        <begin position="1124"/>
        <end position="1213"/>
    </location>
</feature>
<evidence type="ECO:0000256" key="2">
    <source>
        <dbReference type="ARBA" id="ARBA00007813"/>
    </source>
</evidence>
<accession>A0AAN6EUM2</accession>
<keyword evidence="6 10" id="KW-0804">Transcription</keyword>
<dbReference type="Pfam" id="PF26204">
    <property type="entry name" value="Med14_fung"/>
    <property type="match status" value="1"/>
</dbReference>
<feature type="domain" description="Mediator complex subunit MED14 N-terminal" evidence="12">
    <location>
        <begin position="89"/>
        <end position="297"/>
    </location>
</feature>
<evidence type="ECO:0000256" key="10">
    <source>
        <dbReference type="RuleBase" id="RU365082"/>
    </source>
</evidence>
<proteinExistence type="inferred from homology"/>
<comment type="subcellular location">
    <subcellularLocation>
        <location evidence="1 10">Nucleus</location>
    </subcellularLocation>
</comment>
<evidence type="ECO:0000256" key="9">
    <source>
        <dbReference type="ARBA" id="ARBA00032007"/>
    </source>
</evidence>
<dbReference type="GO" id="GO:0003712">
    <property type="term" value="F:transcription coregulator activity"/>
    <property type="evidence" value="ECO:0007669"/>
    <property type="project" value="UniProtKB-UniRule"/>
</dbReference>
<dbReference type="PANTHER" id="PTHR12809">
    <property type="entry name" value="MEDIATOR COMPLEX SUBUNIT"/>
    <property type="match status" value="1"/>
</dbReference>
<evidence type="ECO:0000256" key="7">
    <source>
        <dbReference type="ARBA" id="ARBA00023242"/>
    </source>
</evidence>
<organism evidence="13 14">
    <name type="scientific">Exophiala dermatitidis</name>
    <name type="common">Black yeast-like fungus</name>
    <name type="synonym">Wangiella dermatitidis</name>
    <dbReference type="NCBI Taxonomy" id="5970"/>
    <lineage>
        <taxon>Eukaryota</taxon>
        <taxon>Fungi</taxon>
        <taxon>Dikarya</taxon>
        <taxon>Ascomycota</taxon>
        <taxon>Pezizomycotina</taxon>
        <taxon>Eurotiomycetes</taxon>
        <taxon>Chaetothyriomycetidae</taxon>
        <taxon>Chaetothyriales</taxon>
        <taxon>Herpotrichiellaceae</taxon>
        <taxon>Exophiala</taxon>
    </lineage>
</organism>
<feature type="region of interest" description="Disordered" evidence="11">
    <location>
        <begin position="711"/>
        <end position="732"/>
    </location>
</feature>
<feature type="compositionally biased region" description="Low complexity" evidence="11">
    <location>
        <begin position="1184"/>
        <end position="1195"/>
    </location>
</feature>
<evidence type="ECO:0000256" key="4">
    <source>
        <dbReference type="ARBA" id="ARBA00023015"/>
    </source>
</evidence>
<comment type="caution">
    <text evidence="13">The sequence shown here is derived from an EMBL/GenBank/DDBJ whole genome shotgun (WGS) entry which is preliminary data.</text>
</comment>
<feature type="region of interest" description="Disordered" evidence="11">
    <location>
        <begin position="1"/>
        <end position="73"/>
    </location>
</feature>
<evidence type="ECO:0000313" key="13">
    <source>
        <dbReference type="EMBL" id="KAJ8991867.1"/>
    </source>
</evidence>
<comment type="similarity">
    <text evidence="2 10">Belongs to the Mediator complex subunit 14 family.</text>
</comment>
<dbReference type="AlphaFoldDB" id="A0AAN6EUM2"/>
<reference evidence="13" key="1">
    <citation type="submission" date="2023-01" db="EMBL/GenBank/DDBJ databases">
        <title>Exophiala dermititidis isolated from Cystic Fibrosis Patient.</title>
        <authorList>
            <person name="Kurbessoian T."/>
            <person name="Crocker A."/>
            <person name="Murante D."/>
            <person name="Hogan D.A."/>
            <person name="Stajich J.E."/>
        </authorList>
    </citation>
    <scope>NUCLEOTIDE SEQUENCE</scope>
    <source>
        <strain evidence="13">Ex8</strain>
    </source>
</reference>
<feature type="compositionally biased region" description="Low complexity" evidence="11">
    <location>
        <begin position="1133"/>
        <end position="1154"/>
    </location>
</feature>
<gene>
    <name evidence="13" type="primary">RGR1</name>
    <name evidence="13" type="ORF">HRR80_004488</name>
</gene>
<comment type="function">
    <text evidence="8 10">Component of the Mediator complex, a coactivator involved in the regulated transcription of nearly all RNA polymerase II-dependent genes. Mediator functions as a bridge to convey information from gene-specific regulatory proteins to the basal RNA polymerase II transcription machinery. Mediator is recruited to promoters by direct interactions with regulatory proteins and serves as a scaffold for the assembly of a functional preinitiation complex with RNA polymerase II and the general transcription factors.</text>
</comment>
<evidence type="ECO:0000256" key="3">
    <source>
        <dbReference type="ARBA" id="ARBA00019619"/>
    </source>
</evidence>
<dbReference type="GO" id="GO:0006357">
    <property type="term" value="P:regulation of transcription by RNA polymerase II"/>
    <property type="evidence" value="ECO:0007669"/>
    <property type="project" value="InterPro"/>
</dbReference>
<dbReference type="Proteomes" id="UP001161757">
    <property type="component" value="Unassembled WGS sequence"/>
</dbReference>
<comment type="subunit">
    <text evidence="10">Component of the Mediator complex.</text>
</comment>